<dbReference type="InterPro" id="IPR004026">
    <property type="entry name" value="Ada_DNA_repair_Zn-bd"/>
</dbReference>
<dbReference type="EMBL" id="JNFA01000001">
    <property type="protein sequence ID" value="KGL45454.1"/>
    <property type="molecule type" value="Genomic_DNA"/>
</dbReference>
<evidence type="ECO:0000313" key="13">
    <source>
        <dbReference type="EMBL" id="KGL45454.1"/>
    </source>
</evidence>
<dbReference type="InterPro" id="IPR020449">
    <property type="entry name" value="Tscrpt_reg_AraC-type_HTH"/>
</dbReference>
<evidence type="ECO:0000256" key="6">
    <source>
        <dbReference type="ARBA" id="ARBA00022833"/>
    </source>
</evidence>
<dbReference type="eggNOG" id="COG2169">
    <property type="taxonomic scope" value="Bacteria"/>
</dbReference>
<dbReference type="GO" id="GO:0043565">
    <property type="term" value="F:sequence-specific DNA binding"/>
    <property type="evidence" value="ECO:0007669"/>
    <property type="project" value="InterPro"/>
</dbReference>
<keyword evidence="3" id="KW-0808">Transferase</keyword>
<evidence type="ECO:0000256" key="10">
    <source>
        <dbReference type="ARBA" id="ARBA00023163"/>
    </source>
</evidence>
<keyword evidence="4" id="KW-0479">Metal-binding</keyword>
<dbReference type="Gene3D" id="3.40.10.10">
    <property type="entry name" value="DNA Methylphosphotriester Repair Domain"/>
    <property type="match status" value="1"/>
</dbReference>
<dbReference type="InterPro" id="IPR018060">
    <property type="entry name" value="HTH_AraC"/>
</dbReference>
<protein>
    <submittedName>
        <fullName evidence="13">AraC family transcriptional regulator</fullName>
    </submittedName>
</protein>
<dbReference type="PANTHER" id="PTHR43280">
    <property type="entry name" value="ARAC-FAMILY TRANSCRIPTIONAL REGULATOR"/>
    <property type="match status" value="1"/>
</dbReference>
<dbReference type="Pfam" id="PF12833">
    <property type="entry name" value="HTH_18"/>
    <property type="match status" value="1"/>
</dbReference>
<keyword evidence="5" id="KW-0227">DNA damage</keyword>
<dbReference type="PROSITE" id="PS01124">
    <property type="entry name" value="HTH_ARAC_FAMILY_2"/>
    <property type="match status" value="1"/>
</dbReference>
<sequence>MGVWKSSEGVAKMVTEEQWRAICDNDARYDGKFFYAVSSTRIFCRPSCKSRVPRRENVSVFRNAEDAMAAGYRPCKRCKSGGARMPDVEWVAQIEAFVLEHYAEHLTLDRIAEGCHGSAYHLHRVFKAQKGMTPLDFVHQVRIRRACVLLETTGMSVMDIGVAVGISNAAQFATLFRKLEGVTPSVYRKRRMVGIDGE</sequence>
<dbReference type="STRING" id="1552123.EP57_00205"/>
<keyword evidence="7" id="KW-0805">Transcription regulation</keyword>
<evidence type="ECO:0000313" key="14">
    <source>
        <dbReference type="Proteomes" id="UP000029844"/>
    </source>
</evidence>
<reference evidence="13 14" key="1">
    <citation type="submission" date="2014-05" db="EMBL/GenBank/DDBJ databases">
        <title>Novel Listeriaceae from food processing environments.</title>
        <authorList>
            <person name="den Bakker H.C."/>
        </authorList>
    </citation>
    <scope>NUCLEOTIDE SEQUENCE [LARGE SCALE GENOMIC DNA]</scope>
    <source>
        <strain evidence="13 14">FSL A5-0281</strain>
    </source>
</reference>
<dbReference type="InterPro" id="IPR009057">
    <property type="entry name" value="Homeodomain-like_sf"/>
</dbReference>
<dbReference type="Pfam" id="PF02805">
    <property type="entry name" value="Ada_Zn_binding"/>
    <property type="match status" value="1"/>
</dbReference>
<evidence type="ECO:0000256" key="5">
    <source>
        <dbReference type="ARBA" id="ARBA00022763"/>
    </source>
</evidence>
<evidence type="ECO:0000256" key="1">
    <source>
        <dbReference type="ARBA" id="ARBA00001947"/>
    </source>
</evidence>
<dbReference type="GO" id="GO:0008270">
    <property type="term" value="F:zinc ion binding"/>
    <property type="evidence" value="ECO:0007669"/>
    <property type="project" value="InterPro"/>
</dbReference>
<dbReference type="Gene3D" id="1.10.10.60">
    <property type="entry name" value="Homeodomain-like"/>
    <property type="match status" value="2"/>
</dbReference>
<dbReference type="InterPro" id="IPR018062">
    <property type="entry name" value="HTH_AraC-typ_CS"/>
</dbReference>
<gene>
    <name evidence="13" type="ORF">EP57_00205</name>
</gene>
<dbReference type="AlphaFoldDB" id="A0A099WIE1"/>
<evidence type="ECO:0000256" key="4">
    <source>
        <dbReference type="ARBA" id="ARBA00022723"/>
    </source>
</evidence>
<organism evidence="13 14">
    <name type="scientific">Listeria booriae</name>
    <dbReference type="NCBI Taxonomy" id="1552123"/>
    <lineage>
        <taxon>Bacteria</taxon>
        <taxon>Bacillati</taxon>
        <taxon>Bacillota</taxon>
        <taxon>Bacilli</taxon>
        <taxon>Bacillales</taxon>
        <taxon>Listeriaceae</taxon>
        <taxon>Listeria</taxon>
    </lineage>
</organism>
<dbReference type="PANTHER" id="PTHR43280:SF28">
    <property type="entry name" value="HTH-TYPE TRANSCRIPTIONAL ACTIVATOR RHAS"/>
    <property type="match status" value="1"/>
</dbReference>
<comment type="caution">
    <text evidence="13">The sequence shown here is derived from an EMBL/GenBank/DDBJ whole genome shotgun (WGS) entry which is preliminary data.</text>
</comment>
<evidence type="ECO:0000256" key="8">
    <source>
        <dbReference type="ARBA" id="ARBA00023125"/>
    </source>
</evidence>
<comment type="cofactor">
    <cofactor evidence="1">
        <name>Zn(2+)</name>
        <dbReference type="ChEBI" id="CHEBI:29105"/>
    </cofactor>
</comment>
<keyword evidence="2" id="KW-0489">Methyltransferase</keyword>
<dbReference type="GO" id="GO:0006281">
    <property type="term" value="P:DNA repair"/>
    <property type="evidence" value="ECO:0007669"/>
    <property type="project" value="UniProtKB-KW"/>
</dbReference>
<dbReference type="PRINTS" id="PR00032">
    <property type="entry name" value="HTHARAC"/>
</dbReference>
<evidence type="ECO:0000256" key="3">
    <source>
        <dbReference type="ARBA" id="ARBA00022679"/>
    </source>
</evidence>
<dbReference type="SUPFAM" id="SSF57884">
    <property type="entry name" value="Ada DNA repair protein, N-terminal domain (N-Ada 10)"/>
    <property type="match status" value="1"/>
</dbReference>
<dbReference type="GO" id="GO:0003700">
    <property type="term" value="F:DNA-binding transcription factor activity"/>
    <property type="evidence" value="ECO:0007669"/>
    <property type="project" value="InterPro"/>
</dbReference>
<keyword evidence="8" id="KW-0238">DNA-binding</keyword>
<keyword evidence="9" id="KW-0010">Activator</keyword>
<dbReference type="PROSITE" id="PS00041">
    <property type="entry name" value="HTH_ARAC_FAMILY_1"/>
    <property type="match status" value="1"/>
</dbReference>
<keyword evidence="6" id="KW-0862">Zinc</keyword>
<evidence type="ECO:0000256" key="7">
    <source>
        <dbReference type="ARBA" id="ARBA00023015"/>
    </source>
</evidence>
<dbReference type="InterPro" id="IPR035451">
    <property type="entry name" value="Ada-like_dom_sf"/>
</dbReference>
<evidence type="ECO:0000256" key="2">
    <source>
        <dbReference type="ARBA" id="ARBA00022603"/>
    </source>
</evidence>
<evidence type="ECO:0000256" key="11">
    <source>
        <dbReference type="ARBA" id="ARBA00023204"/>
    </source>
</evidence>
<dbReference type="SMART" id="SM00342">
    <property type="entry name" value="HTH_ARAC"/>
    <property type="match status" value="1"/>
</dbReference>
<dbReference type="Proteomes" id="UP000029844">
    <property type="component" value="Unassembled WGS sequence"/>
</dbReference>
<keyword evidence="14" id="KW-1185">Reference proteome</keyword>
<dbReference type="GO" id="GO:0032259">
    <property type="term" value="P:methylation"/>
    <property type="evidence" value="ECO:0007669"/>
    <property type="project" value="UniProtKB-KW"/>
</dbReference>
<dbReference type="OrthoDB" id="9802228at2"/>
<accession>A0A099WIE1</accession>
<feature type="domain" description="HTH araC/xylS-type" evidence="12">
    <location>
        <begin position="92"/>
        <end position="190"/>
    </location>
</feature>
<dbReference type="InterPro" id="IPR016220">
    <property type="entry name" value="Me-P-triester_DNA_alkyl-Trfase"/>
</dbReference>
<dbReference type="PIRSF" id="PIRSF000408">
    <property type="entry name" value="Alkyltransferas_AdaA"/>
    <property type="match status" value="1"/>
</dbReference>
<dbReference type="GeneID" id="58715870"/>
<keyword evidence="11" id="KW-0234">DNA repair</keyword>
<keyword evidence="10" id="KW-0804">Transcription</keyword>
<dbReference type="GO" id="GO:0008168">
    <property type="term" value="F:methyltransferase activity"/>
    <property type="evidence" value="ECO:0007669"/>
    <property type="project" value="UniProtKB-KW"/>
</dbReference>
<dbReference type="RefSeq" id="WP_052167443.1">
    <property type="nucleotide sequence ID" value="NZ_CBCSHQ010000002.1"/>
</dbReference>
<evidence type="ECO:0000256" key="9">
    <source>
        <dbReference type="ARBA" id="ARBA00023159"/>
    </source>
</evidence>
<evidence type="ECO:0000259" key="12">
    <source>
        <dbReference type="PROSITE" id="PS01124"/>
    </source>
</evidence>
<proteinExistence type="predicted"/>
<dbReference type="SUPFAM" id="SSF46689">
    <property type="entry name" value="Homeodomain-like"/>
    <property type="match status" value="2"/>
</dbReference>
<name>A0A099WIE1_9LIST</name>